<accession>A0A4Y7RVM1</accession>
<proteinExistence type="predicted"/>
<sequence>MSFGRFIGKEIVRGLYEWERRQNMSDWQLSRKRKAAPERRKTPE</sequence>
<dbReference type="RefSeq" id="WP_282432869.1">
    <property type="nucleotide sequence ID" value="NZ_QFFZ01000005.1"/>
</dbReference>
<evidence type="ECO:0000313" key="1">
    <source>
        <dbReference type="EMBL" id="TEB12722.1"/>
    </source>
</evidence>
<dbReference type="AlphaFoldDB" id="A0A4Y7RVM1"/>
<protein>
    <submittedName>
        <fullName evidence="1">Uncharacterized protein</fullName>
    </submittedName>
</protein>
<name>A0A4Y7RVM1_9FIRM</name>
<dbReference type="Proteomes" id="UP000297597">
    <property type="component" value="Unassembled WGS sequence"/>
</dbReference>
<evidence type="ECO:0000313" key="2">
    <source>
        <dbReference type="Proteomes" id="UP000297597"/>
    </source>
</evidence>
<gene>
    <name evidence="1" type="ORF">Pmgp_00693</name>
</gene>
<organism evidence="1 2">
    <name type="scientific">Pelotomaculum propionicicum</name>
    <dbReference type="NCBI Taxonomy" id="258475"/>
    <lineage>
        <taxon>Bacteria</taxon>
        <taxon>Bacillati</taxon>
        <taxon>Bacillota</taxon>
        <taxon>Clostridia</taxon>
        <taxon>Eubacteriales</taxon>
        <taxon>Desulfotomaculaceae</taxon>
        <taxon>Pelotomaculum</taxon>
    </lineage>
</organism>
<comment type="caution">
    <text evidence="1">The sequence shown here is derived from an EMBL/GenBank/DDBJ whole genome shotgun (WGS) entry which is preliminary data.</text>
</comment>
<dbReference type="EMBL" id="QFFZ01000005">
    <property type="protein sequence ID" value="TEB12722.1"/>
    <property type="molecule type" value="Genomic_DNA"/>
</dbReference>
<reference evidence="1 2" key="1">
    <citation type="journal article" date="2018" name="Environ. Microbiol.">
        <title>Novel energy conservation strategies and behaviour of Pelotomaculum schinkii driving syntrophic propionate catabolism.</title>
        <authorList>
            <person name="Hidalgo-Ahumada C.A.P."/>
            <person name="Nobu M.K."/>
            <person name="Narihiro T."/>
            <person name="Tamaki H."/>
            <person name="Liu W.T."/>
            <person name="Kamagata Y."/>
            <person name="Stams A.J.M."/>
            <person name="Imachi H."/>
            <person name="Sousa D.Z."/>
        </authorList>
    </citation>
    <scope>NUCLEOTIDE SEQUENCE [LARGE SCALE GENOMIC DNA]</scope>
    <source>
        <strain evidence="1 2">MGP</strain>
    </source>
</reference>
<keyword evidence="2" id="KW-1185">Reference proteome</keyword>